<comment type="caution">
    <text evidence="7">The sequence shown here is derived from an EMBL/GenBank/DDBJ whole genome shotgun (WGS) entry which is preliminary data.</text>
</comment>
<dbReference type="SMART" id="SM00020">
    <property type="entry name" value="Tryp_SPc"/>
    <property type="match status" value="1"/>
</dbReference>
<dbReference type="SUPFAM" id="SSF50494">
    <property type="entry name" value="Trypsin-like serine proteases"/>
    <property type="match status" value="1"/>
</dbReference>
<dbReference type="InterPro" id="IPR001254">
    <property type="entry name" value="Trypsin_dom"/>
</dbReference>
<organism evidence="7 8">
    <name type="scientific">Mythimna separata</name>
    <name type="common">Oriental armyworm</name>
    <name type="synonym">Pseudaletia separata</name>
    <dbReference type="NCBI Taxonomy" id="271217"/>
    <lineage>
        <taxon>Eukaryota</taxon>
        <taxon>Metazoa</taxon>
        <taxon>Ecdysozoa</taxon>
        <taxon>Arthropoda</taxon>
        <taxon>Hexapoda</taxon>
        <taxon>Insecta</taxon>
        <taxon>Pterygota</taxon>
        <taxon>Neoptera</taxon>
        <taxon>Endopterygota</taxon>
        <taxon>Lepidoptera</taxon>
        <taxon>Glossata</taxon>
        <taxon>Ditrysia</taxon>
        <taxon>Noctuoidea</taxon>
        <taxon>Noctuidae</taxon>
        <taxon>Noctuinae</taxon>
        <taxon>Hadenini</taxon>
        <taxon>Mythimna</taxon>
    </lineage>
</organism>
<dbReference type="Gene3D" id="2.40.10.10">
    <property type="entry name" value="Trypsin-like serine proteases"/>
    <property type="match status" value="2"/>
</dbReference>
<evidence type="ECO:0000259" key="6">
    <source>
        <dbReference type="PROSITE" id="PS50240"/>
    </source>
</evidence>
<dbReference type="PANTHER" id="PTHR24276:SF98">
    <property type="entry name" value="FI18310P1-RELATED"/>
    <property type="match status" value="1"/>
</dbReference>
<protein>
    <recommendedName>
        <fullName evidence="6">Peptidase S1 domain-containing protein</fullName>
    </recommendedName>
</protein>
<dbReference type="PROSITE" id="PS50240">
    <property type="entry name" value="TRYPSIN_DOM"/>
    <property type="match status" value="1"/>
</dbReference>
<dbReference type="Pfam" id="PF00089">
    <property type="entry name" value="Trypsin"/>
    <property type="match status" value="1"/>
</dbReference>
<dbReference type="GO" id="GO:0004252">
    <property type="term" value="F:serine-type endopeptidase activity"/>
    <property type="evidence" value="ECO:0007669"/>
    <property type="project" value="InterPro"/>
</dbReference>
<evidence type="ECO:0000256" key="3">
    <source>
        <dbReference type="ARBA" id="ARBA00022825"/>
    </source>
</evidence>
<evidence type="ECO:0000313" key="7">
    <source>
        <dbReference type="EMBL" id="KAJ8736750.1"/>
    </source>
</evidence>
<feature type="domain" description="Peptidase S1" evidence="6">
    <location>
        <begin position="34"/>
        <end position="256"/>
    </location>
</feature>
<keyword evidence="8" id="KW-1185">Reference proteome</keyword>
<reference evidence="7" key="1">
    <citation type="submission" date="2023-03" db="EMBL/GenBank/DDBJ databases">
        <title>Chromosome-level genomes of two armyworms, Mythimna separata and Mythimna loreyi, provide insights into the biosynthesis and reception of sex pheromones.</title>
        <authorList>
            <person name="Zhao H."/>
        </authorList>
    </citation>
    <scope>NUCLEOTIDE SEQUENCE</scope>
    <source>
        <strain evidence="7">BeijingLab</strain>
        <tissue evidence="7">Pupa</tissue>
    </source>
</reference>
<name>A0AAD8E1H3_MYTSE</name>
<feature type="signal peptide" evidence="5">
    <location>
        <begin position="1"/>
        <end position="22"/>
    </location>
</feature>
<keyword evidence="4" id="KW-1015">Disulfide bond</keyword>
<evidence type="ECO:0000256" key="4">
    <source>
        <dbReference type="ARBA" id="ARBA00023157"/>
    </source>
</evidence>
<keyword evidence="3" id="KW-0720">Serine protease</keyword>
<evidence type="ECO:0000313" key="8">
    <source>
        <dbReference type="Proteomes" id="UP001231518"/>
    </source>
</evidence>
<keyword evidence="5" id="KW-0732">Signal</keyword>
<dbReference type="GO" id="GO:0006508">
    <property type="term" value="P:proteolysis"/>
    <property type="evidence" value="ECO:0007669"/>
    <property type="project" value="UniProtKB-KW"/>
</dbReference>
<dbReference type="InterPro" id="IPR009003">
    <property type="entry name" value="Peptidase_S1_PA"/>
</dbReference>
<dbReference type="Proteomes" id="UP001231518">
    <property type="component" value="Chromosome 1"/>
</dbReference>
<keyword evidence="2" id="KW-0378">Hydrolase</keyword>
<evidence type="ECO:0000256" key="1">
    <source>
        <dbReference type="ARBA" id="ARBA00022670"/>
    </source>
</evidence>
<dbReference type="EMBL" id="JARGEI010000001">
    <property type="protein sequence ID" value="KAJ8736750.1"/>
    <property type="molecule type" value="Genomic_DNA"/>
</dbReference>
<sequence>MILRSSLLAAAVLTLQLPSGRSASTAAAAGANDVYEGSNEDNDSKYCFVVAVINKELNVNYGRCTGILISPNWVLTAAKCLDINAQVQFDEMDLPLSETNSIRRVLQLERPPAGPGTGPDLGFIYVKDIPRKEYGKLSAVDYKAIAGRGSVVLFAGFEPVKKNGTERPVGLVQVGEGVASSCKTDEEHKTMSMRVPSLCVAPKCWERPQDGADDPGSPLFLRGKLVGVHMGGVRPGGMRAYTPISPYLAWIQQVVTKPEVFRARGSWYHYSDMIL</sequence>
<dbReference type="AlphaFoldDB" id="A0AAD8E1H3"/>
<dbReference type="InterPro" id="IPR043504">
    <property type="entry name" value="Peptidase_S1_PA_chymotrypsin"/>
</dbReference>
<accession>A0AAD8E1H3</accession>
<dbReference type="PANTHER" id="PTHR24276">
    <property type="entry name" value="POLYSERASE-RELATED"/>
    <property type="match status" value="1"/>
</dbReference>
<dbReference type="InterPro" id="IPR050430">
    <property type="entry name" value="Peptidase_S1"/>
</dbReference>
<feature type="chain" id="PRO_5042015606" description="Peptidase S1 domain-containing protein" evidence="5">
    <location>
        <begin position="23"/>
        <end position="275"/>
    </location>
</feature>
<keyword evidence="1" id="KW-0645">Protease</keyword>
<evidence type="ECO:0000256" key="5">
    <source>
        <dbReference type="SAM" id="SignalP"/>
    </source>
</evidence>
<gene>
    <name evidence="7" type="ORF">PYW07_000021</name>
</gene>
<proteinExistence type="predicted"/>
<evidence type="ECO:0000256" key="2">
    <source>
        <dbReference type="ARBA" id="ARBA00022801"/>
    </source>
</evidence>